<protein>
    <submittedName>
        <fullName evidence="4">Response regulator</fullName>
    </submittedName>
</protein>
<dbReference type="AlphaFoldDB" id="A0A839HD66"/>
<feature type="domain" description="Response regulatory" evidence="3">
    <location>
        <begin position="5"/>
        <end position="122"/>
    </location>
</feature>
<dbReference type="EMBL" id="JABVCQ010000019">
    <property type="protein sequence ID" value="MBB1126454.1"/>
    <property type="molecule type" value="Genomic_DNA"/>
</dbReference>
<evidence type="ECO:0000256" key="1">
    <source>
        <dbReference type="ARBA" id="ARBA00022553"/>
    </source>
</evidence>
<evidence type="ECO:0000259" key="3">
    <source>
        <dbReference type="PROSITE" id="PS50110"/>
    </source>
</evidence>
<evidence type="ECO:0000256" key="2">
    <source>
        <dbReference type="PROSITE-ProRule" id="PRU00169"/>
    </source>
</evidence>
<dbReference type="InterPro" id="IPR001789">
    <property type="entry name" value="Sig_transdc_resp-reg_receiver"/>
</dbReference>
<dbReference type="Pfam" id="PF00072">
    <property type="entry name" value="Response_reg"/>
    <property type="match status" value="1"/>
</dbReference>
<dbReference type="Proteomes" id="UP000548632">
    <property type="component" value="Unassembled WGS sequence"/>
</dbReference>
<keyword evidence="5" id="KW-1185">Reference proteome</keyword>
<evidence type="ECO:0000313" key="5">
    <source>
        <dbReference type="Proteomes" id="UP000548632"/>
    </source>
</evidence>
<dbReference type="PROSITE" id="PS50110">
    <property type="entry name" value="RESPONSE_REGULATORY"/>
    <property type="match status" value="1"/>
</dbReference>
<dbReference type="SMART" id="SM00448">
    <property type="entry name" value="REC"/>
    <property type="match status" value="1"/>
</dbReference>
<dbReference type="PANTHER" id="PTHR44591:SF20">
    <property type="entry name" value="PROTEIN PILH"/>
    <property type="match status" value="1"/>
</dbReference>
<sequence length="131" mass="14798">MTTKRILVIDDDSAVRRAFSLALRASPYQVCTVATGEEGVALVAQETFDLIYLDLRMPEMDGVETLRRIRAINPDVLVYIVTAFHREFFEDLVQARHQGLSFELLRKPLERQQIIEITQAVLSGHTPLSAA</sequence>
<dbReference type="SUPFAM" id="SSF52172">
    <property type="entry name" value="CheY-like"/>
    <property type="match status" value="1"/>
</dbReference>
<evidence type="ECO:0000313" key="4">
    <source>
        <dbReference type="EMBL" id="MBB1126454.1"/>
    </source>
</evidence>
<proteinExistence type="predicted"/>
<name>A0A839HD66_9GAMM</name>
<dbReference type="PANTHER" id="PTHR44591">
    <property type="entry name" value="STRESS RESPONSE REGULATOR PROTEIN 1"/>
    <property type="match status" value="1"/>
</dbReference>
<feature type="modified residue" description="4-aspartylphosphate" evidence="2">
    <location>
        <position position="54"/>
    </location>
</feature>
<dbReference type="GO" id="GO:0000160">
    <property type="term" value="P:phosphorelay signal transduction system"/>
    <property type="evidence" value="ECO:0007669"/>
    <property type="project" value="InterPro"/>
</dbReference>
<accession>A0A839HD66</accession>
<dbReference type="InterPro" id="IPR011006">
    <property type="entry name" value="CheY-like_superfamily"/>
</dbReference>
<reference evidence="4 5" key="1">
    <citation type="journal article" date="2020" name="Arch. Microbiol.">
        <title>The genome sequence of the giant phototrophic gammaproteobacterium Thiospirillum jenense gives insight into its physiological properties and phylogenetic relationships.</title>
        <authorList>
            <person name="Imhoff J.F."/>
            <person name="Meyer T.E."/>
            <person name="Kyndt J.A."/>
        </authorList>
    </citation>
    <scope>NUCLEOTIDE SEQUENCE [LARGE SCALE GENOMIC DNA]</scope>
    <source>
        <strain evidence="4 5">DSM 216</strain>
    </source>
</reference>
<gene>
    <name evidence="4" type="ORF">HUK38_09435</name>
</gene>
<keyword evidence="1 2" id="KW-0597">Phosphoprotein</keyword>
<organism evidence="4 5">
    <name type="scientific">Thiospirillum jenense</name>
    <dbReference type="NCBI Taxonomy" id="1653858"/>
    <lineage>
        <taxon>Bacteria</taxon>
        <taxon>Pseudomonadati</taxon>
        <taxon>Pseudomonadota</taxon>
        <taxon>Gammaproteobacteria</taxon>
        <taxon>Chromatiales</taxon>
        <taxon>Chromatiaceae</taxon>
        <taxon>Thiospirillum</taxon>
    </lineage>
</organism>
<dbReference type="RefSeq" id="WP_182584085.1">
    <property type="nucleotide sequence ID" value="NZ_JABVCQ010000019.1"/>
</dbReference>
<comment type="caution">
    <text evidence="4">The sequence shown here is derived from an EMBL/GenBank/DDBJ whole genome shotgun (WGS) entry which is preliminary data.</text>
</comment>
<dbReference type="InterPro" id="IPR050595">
    <property type="entry name" value="Bact_response_regulator"/>
</dbReference>
<dbReference type="Gene3D" id="3.40.50.2300">
    <property type="match status" value="1"/>
</dbReference>